<evidence type="ECO:0000256" key="3">
    <source>
        <dbReference type="SAM" id="MobiDB-lite"/>
    </source>
</evidence>
<comment type="similarity">
    <text evidence="1">Belongs to the SH3BP5 family.</text>
</comment>
<keyword evidence="2" id="KW-0175">Coiled coil</keyword>
<organism evidence="4 5">
    <name type="scientific">Actinidia chinensis var. chinensis</name>
    <name type="common">Chinese soft-hair kiwi</name>
    <dbReference type="NCBI Taxonomy" id="1590841"/>
    <lineage>
        <taxon>Eukaryota</taxon>
        <taxon>Viridiplantae</taxon>
        <taxon>Streptophyta</taxon>
        <taxon>Embryophyta</taxon>
        <taxon>Tracheophyta</taxon>
        <taxon>Spermatophyta</taxon>
        <taxon>Magnoliopsida</taxon>
        <taxon>eudicotyledons</taxon>
        <taxon>Gunneridae</taxon>
        <taxon>Pentapetalae</taxon>
        <taxon>asterids</taxon>
        <taxon>Ericales</taxon>
        <taxon>Actinidiaceae</taxon>
        <taxon>Actinidia</taxon>
    </lineage>
</organism>
<dbReference type="OrthoDB" id="1876167at2759"/>
<dbReference type="OMA" id="NDTEQAW"/>
<name>A0A2R6PJW8_ACTCC</name>
<dbReference type="SUPFAM" id="SSF58113">
    <property type="entry name" value="Apolipoprotein A-I"/>
    <property type="match status" value="1"/>
</dbReference>
<dbReference type="Gramene" id="PSR92622">
    <property type="protein sequence ID" value="PSR92622"/>
    <property type="gene ID" value="CEY00_Acc27220"/>
</dbReference>
<dbReference type="PANTHER" id="PTHR34681:SF2">
    <property type="entry name" value="UVEAL AUTOANTIGEN WITH COILED-COIL_ANKYRIN"/>
    <property type="match status" value="1"/>
</dbReference>
<evidence type="ECO:0000256" key="1">
    <source>
        <dbReference type="ARBA" id="ARBA00007796"/>
    </source>
</evidence>
<reference evidence="5" key="2">
    <citation type="journal article" date="2018" name="BMC Genomics">
        <title>A manually annotated Actinidia chinensis var. chinensis (kiwifruit) genome highlights the challenges associated with draft genomes and gene prediction in plants.</title>
        <authorList>
            <person name="Pilkington S.M."/>
            <person name="Crowhurst R."/>
            <person name="Hilario E."/>
            <person name="Nardozza S."/>
            <person name="Fraser L."/>
            <person name="Peng Y."/>
            <person name="Gunaseelan K."/>
            <person name="Simpson R."/>
            <person name="Tahir J."/>
            <person name="Deroles S.C."/>
            <person name="Templeton K."/>
            <person name="Luo Z."/>
            <person name="Davy M."/>
            <person name="Cheng C."/>
            <person name="McNeilage M."/>
            <person name="Scaglione D."/>
            <person name="Liu Y."/>
            <person name="Zhang Q."/>
            <person name="Datson P."/>
            <person name="De Silva N."/>
            <person name="Gardiner S.E."/>
            <person name="Bassett H."/>
            <person name="Chagne D."/>
            <person name="McCallum J."/>
            <person name="Dzierzon H."/>
            <person name="Deng C."/>
            <person name="Wang Y.Y."/>
            <person name="Barron L."/>
            <person name="Manako K."/>
            <person name="Bowen J."/>
            <person name="Foster T.M."/>
            <person name="Erridge Z.A."/>
            <person name="Tiffin H."/>
            <person name="Waite C.N."/>
            <person name="Davies K.M."/>
            <person name="Grierson E.P."/>
            <person name="Laing W.A."/>
            <person name="Kirk R."/>
            <person name="Chen X."/>
            <person name="Wood M."/>
            <person name="Montefiori M."/>
            <person name="Brummell D.A."/>
            <person name="Schwinn K.E."/>
            <person name="Catanach A."/>
            <person name="Fullerton C."/>
            <person name="Li D."/>
            <person name="Meiyalaghan S."/>
            <person name="Nieuwenhuizen N."/>
            <person name="Read N."/>
            <person name="Prakash R."/>
            <person name="Hunter D."/>
            <person name="Zhang H."/>
            <person name="McKenzie M."/>
            <person name="Knabel M."/>
            <person name="Harris A."/>
            <person name="Allan A.C."/>
            <person name="Gleave A."/>
            <person name="Chen A."/>
            <person name="Janssen B.J."/>
            <person name="Plunkett B."/>
            <person name="Ampomah-Dwamena C."/>
            <person name="Voogd C."/>
            <person name="Leif D."/>
            <person name="Lafferty D."/>
            <person name="Souleyre E.J.F."/>
            <person name="Varkonyi-Gasic E."/>
            <person name="Gambi F."/>
            <person name="Hanley J."/>
            <person name="Yao J.L."/>
            <person name="Cheung J."/>
            <person name="David K.M."/>
            <person name="Warren B."/>
            <person name="Marsh K."/>
            <person name="Snowden K.C."/>
            <person name="Lin-Wang K."/>
            <person name="Brian L."/>
            <person name="Martinez-Sanchez M."/>
            <person name="Wang M."/>
            <person name="Ileperuma N."/>
            <person name="Macnee N."/>
            <person name="Campin R."/>
            <person name="McAtee P."/>
            <person name="Drummond R.S.M."/>
            <person name="Espley R.V."/>
            <person name="Ireland H.S."/>
            <person name="Wu R."/>
            <person name="Atkinson R.G."/>
            <person name="Karunairetnam S."/>
            <person name="Bulley S."/>
            <person name="Chunkath S."/>
            <person name="Hanley Z."/>
            <person name="Storey R."/>
            <person name="Thrimawithana A.H."/>
            <person name="Thomson S."/>
            <person name="David C."/>
            <person name="Testolin R."/>
            <person name="Huang H."/>
            <person name="Hellens R.P."/>
            <person name="Schaffer R.J."/>
        </authorList>
    </citation>
    <scope>NUCLEOTIDE SEQUENCE [LARGE SCALE GENOMIC DNA]</scope>
    <source>
        <strain evidence="5">cv. Red5</strain>
    </source>
</reference>
<reference evidence="4 5" key="1">
    <citation type="submission" date="2017-07" db="EMBL/GenBank/DDBJ databases">
        <title>An improved, manually edited Actinidia chinensis var. chinensis (kiwifruit) genome highlights the challenges associated with draft genomes and gene prediction in plants.</title>
        <authorList>
            <person name="Pilkington S."/>
            <person name="Crowhurst R."/>
            <person name="Hilario E."/>
            <person name="Nardozza S."/>
            <person name="Fraser L."/>
            <person name="Peng Y."/>
            <person name="Gunaseelan K."/>
            <person name="Simpson R."/>
            <person name="Tahir J."/>
            <person name="Deroles S."/>
            <person name="Templeton K."/>
            <person name="Luo Z."/>
            <person name="Davy M."/>
            <person name="Cheng C."/>
            <person name="Mcneilage M."/>
            <person name="Scaglione D."/>
            <person name="Liu Y."/>
            <person name="Zhang Q."/>
            <person name="Datson P."/>
            <person name="De Silva N."/>
            <person name="Gardiner S."/>
            <person name="Bassett H."/>
            <person name="Chagne D."/>
            <person name="Mccallum J."/>
            <person name="Dzierzon H."/>
            <person name="Deng C."/>
            <person name="Wang Y.-Y."/>
            <person name="Barron N."/>
            <person name="Manako K."/>
            <person name="Bowen J."/>
            <person name="Foster T."/>
            <person name="Erridge Z."/>
            <person name="Tiffin H."/>
            <person name="Waite C."/>
            <person name="Davies K."/>
            <person name="Grierson E."/>
            <person name="Laing W."/>
            <person name="Kirk R."/>
            <person name="Chen X."/>
            <person name="Wood M."/>
            <person name="Montefiori M."/>
            <person name="Brummell D."/>
            <person name="Schwinn K."/>
            <person name="Catanach A."/>
            <person name="Fullerton C."/>
            <person name="Li D."/>
            <person name="Meiyalaghan S."/>
            <person name="Nieuwenhuizen N."/>
            <person name="Read N."/>
            <person name="Prakash R."/>
            <person name="Hunter D."/>
            <person name="Zhang H."/>
            <person name="Mckenzie M."/>
            <person name="Knabel M."/>
            <person name="Harris A."/>
            <person name="Allan A."/>
            <person name="Chen A."/>
            <person name="Janssen B."/>
            <person name="Plunkett B."/>
            <person name="Dwamena C."/>
            <person name="Voogd C."/>
            <person name="Leif D."/>
            <person name="Lafferty D."/>
            <person name="Souleyre E."/>
            <person name="Varkonyi-Gasic E."/>
            <person name="Gambi F."/>
            <person name="Hanley J."/>
            <person name="Yao J.-L."/>
            <person name="Cheung J."/>
            <person name="David K."/>
            <person name="Warren B."/>
            <person name="Marsh K."/>
            <person name="Snowden K."/>
            <person name="Lin-Wang K."/>
            <person name="Brian L."/>
            <person name="Martinez-Sanchez M."/>
            <person name="Wang M."/>
            <person name="Ileperuma N."/>
            <person name="Macnee N."/>
            <person name="Campin R."/>
            <person name="Mcatee P."/>
            <person name="Drummond R."/>
            <person name="Espley R."/>
            <person name="Ireland H."/>
            <person name="Wu R."/>
            <person name="Atkinson R."/>
            <person name="Karunairetnam S."/>
            <person name="Bulley S."/>
            <person name="Chunkath S."/>
            <person name="Hanley Z."/>
            <person name="Storey R."/>
            <person name="Thrimawithana A."/>
            <person name="Thomson S."/>
            <person name="David C."/>
            <person name="Testolin R."/>
        </authorList>
    </citation>
    <scope>NUCLEOTIDE SEQUENCE [LARGE SCALE GENOMIC DNA]</scope>
    <source>
        <strain evidence="5">cv. Red5</strain>
        <tissue evidence="4">Young leaf</tissue>
    </source>
</reference>
<evidence type="ECO:0000313" key="4">
    <source>
        <dbReference type="EMBL" id="PSR92622.1"/>
    </source>
</evidence>
<sequence length="144" mass="16216">MANSDSTPSVPPVAPLSAKKENVIPINSKIAELSESRQELLTRIQGLKQDLQSWRSKLDTQVKNYRDELSELKKSLNVEVEQLRSEFQELKTTLHQQQEDVTASLRNLGDISGEVKEAKGAEVESNDEKVQDLPKEDISKDTEQ</sequence>
<keyword evidence="5" id="KW-1185">Reference proteome</keyword>
<dbReference type="Gene3D" id="1.20.58.130">
    <property type="match status" value="1"/>
</dbReference>
<dbReference type="GO" id="GO:0035556">
    <property type="term" value="P:intracellular signal transduction"/>
    <property type="evidence" value="ECO:0007669"/>
    <property type="project" value="InterPro"/>
</dbReference>
<proteinExistence type="inferred from homology"/>
<dbReference type="AlphaFoldDB" id="A0A2R6PJW8"/>
<protein>
    <recommendedName>
        <fullName evidence="6">CAP-Gly domain-containing linker protein</fullName>
    </recommendedName>
</protein>
<dbReference type="PANTHER" id="PTHR34681">
    <property type="entry name" value="UVEAL AUTOANTIGEN WITH COILED-COIL/ANKYRIN"/>
    <property type="match status" value="1"/>
</dbReference>
<dbReference type="InParanoid" id="A0A2R6PJW8"/>
<dbReference type="InterPro" id="IPR007940">
    <property type="entry name" value="SH3BP5"/>
</dbReference>
<evidence type="ECO:0000256" key="2">
    <source>
        <dbReference type="ARBA" id="ARBA00023054"/>
    </source>
</evidence>
<evidence type="ECO:0000313" key="5">
    <source>
        <dbReference type="Proteomes" id="UP000241394"/>
    </source>
</evidence>
<dbReference type="Proteomes" id="UP000241394">
    <property type="component" value="Chromosome LG24"/>
</dbReference>
<gene>
    <name evidence="4" type="ORF">CEY00_Acc27220</name>
</gene>
<accession>A0A2R6PJW8</accession>
<feature type="region of interest" description="Disordered" evidence="3">
    <location>
        <begin position="93"/>
        <end position="144"/>
    </location>
</feature>
<feature type="compositionally biased region" description="Basic and acidic residues" evidence="3">
    <location>
        <begin position="113"/>
        <end position="144"/>
    </location>
</feature>
<comment type="caution">
    <text evidence="4">The sequence shown here is derived from an EMBL/GenBank/DDBJ whole genome shotgun (WGS) entry which is preliminary data.</text>
</comment>
<dbReference type="STRING" id="1590841.A0A2R6PJW8"/>
<dbReference type="Pfam" id="PF05276">
    <property type="entry name" value="SH3BP5"/>
    <property type="match status" value="1"/>
</dbReference>
<dbReference type="EMBL" id="NKQK01000024">
    <property type="protein sequence ID" value="PSR92622.1"/>
    <property type="molecule type" value="Genomic_DNA"/>
</dbReference>
<evidence type="ECO:0008006" key="6">
    <source>
        <dbReference type="Google" id="ProtNLM"/>
    </source>
</evidence>
<feature type="compositionally biased region" description="Polar residues" evidence="3">
    <location>
        <begin position="93"/>
        <end position="105"/>
    </location>
</feature>